<keyword evidence="3" id="KW-1185">Reference proteome</keyword>
<sequence>MIMHSVLPAWRQVLLFQSPRQLASHGAGTLATIAAGFFLFIGLPRLMGHGAIPPDILAGTLAFAIAISLRIPYEVQPVRWCVSSAYPGLFADRAAVILAGIDYLPVERAGGRTLYRLASGPSLPWLRWRECRVEVRVHGADVTIIGARIAVRHLRRALKSA</sequence>
<accession>A0A248JW69</accession>
<evidence type="ECO:0000256" key="1">
    <source>
        <dbReference type="SAM" id="Phobius"/>
    </source>
</evidence>
<dbReference type="KEGG" id="nao:Y958_17835"/>
<dbReference type="Proteomes" id="UP000197153">
    <property type="component" value="Chromosome 2"/>
</dbReference>
<feature type="transmembrane region" description="Helical" evidence="1">
    <location>
        <begin position="55"/>
        <end position="73"/>
    </location>
</feature>
<keyword evidence="1" id="KW-0812">Transmembrane</keyword>
<evidence type="ECO:0000313" key="2">
    <source>
        <dbReference type="EMBL" id="ASG22766.1"/>
    </source>
</evidence>
<evidence type="ECO:0000313" key="3">
    <source>
        <dbReference type="Proteomes" id="UP000197153"/>
    </source>
</evidence>
<protein>
    <submittedName>
        <fullName evidence="2">Uncharacterized protein</fullName>
    </submittedName>
</protein>
<reference evidence="2 3" key="1">
    <citation type="submission" date="2017-06" db="EMBL/GenBank/DDBJ databases">
        <title>Complete genome sequence of Nitrospirillum amazonense strain CBAmC, an endophytic nitrogen-fixing and plant growth-promoting bacterium, isolated from sugarcane.</title>
        <authorList>
            <person name="Schwab S."/>
            <person name="dos Santos Teixeira K.R."/>
            <person name="Simoes Araujo J.L."/>
            <person name="Soares Vidal M."/>
            <person name="Borges de Freitas H.R."/>
            <person name="Rivello Crivelaro A.L."/>
            <person name="Bueno de Camargo Nunes A."/>
            <person name="dos Santos C.M."/>
            <person name="Palmeira da Silva Rosa D."/>
            <person name="da Silva Padilha D."/>
            <person name="da Silva E."/>
            <person name="Araujo Terra L."/>
            <person name="Soares Mendes V."/>
            <person name="Farinelli L."/>
            <person name="Magalhaes Cruz L."/>
            <person name="Baldani J.I."/>
        </authorList>
    </citation>
    <scope>NUCLEOTIDE SEQUENCE [LARGE SCALE GENOMIC DNA]</scope>
    <source>
        <strain evidence="2 3">CBAmC</strain>
    </source>
</reference>
<dbReference type="EMBL" id="CP022111">
    <property type="protein sequence ID" value="ASG22766.1"/>
    <property type="molecule type" value="Genomic_DNA"/>
</dbReference>
<name>A0A248JW69_9PROT</name>
<proteinExistence type="predicted"/>
<organism evidence="2 3">
    <name type="scientific">Nitrospirillum viridazoti CBAmc</name>
    <dbReference type="NCBI Taxonomy" id="1441467"/>
    <lineage>
        <taxon>Bacteria</taxon>
        <taxon>Pseudomonadati</taxon>
        <taxon>Pseudomonadota</taxon>
        <taxon>Alphaproteobacteria</taxon>
        <taxon>Rhodospirillales</taxon>
        <taxon>Azospirillaceae</taxon>
        <taxon>Nitrospirillum</taxon>
        <taxon>Nitrospirillum viridazoti</taxon>
    </lineage>
</organism>
<keyword evidence="1" id="KW-1133">Transmembrane helix</keyword>
<feature type="transmembrane region" description="Helical" evidence="1">
    <location>
        <begin position="22"/>
        <end position="43"/>
    </location>
</feature>
<gene>
    <name evidence="2" type="ORF">Y958_17835</name>
</gene>
<dbReference type="AlphaFoldDB" id="A0A248JW69"/>
<keyword evidence="1" id="KW-0472">Membrane</keyword>